<dbReference type="EMBL" id="RBNJ01000124">
    <property type="protein sequence ID" value="RUS35340.1"/>
    <property type="molecule type" value="Genomic_DNA"/>
</dbReference>
<dbReference type="Gene3D" id="1.25.10.10">
    <property type="entry name" value="Leucine-rich Repeat Variant"/>
    <property type="match status" value="2"/>
</dbReference>
<keyword evidence="5" id="KW-0963">Cytoplasm</keyword>
<evidence type="ECO:0000256" key="4">
    <source>
        <dbReference type="ARBA" id="ARBA00022448"/>
    </source>
</evidence>
<dbReference type="InterPro" id="IPR011989">
    <property type="entry name" value="ARM-like"/>
</dbReference>
<dbReference type="AlphaFoldDB" id="A0A433QZX2"/>
<keyword evidence="4" id="KW-0813">Transport</keyword>
<dbReference type="Proteomes" id="UP000274822">
    <property type="component" value="Unassembled WGS sequence"/>
</dbReference>
<dbReference type="Pfam" id="PF25795">
    <property type="entry name" value="TPR_XPO7"/>
    <property type="match status" value="1"/>
</dbReference>
<evidence type="ECO:0000259" key="8">
    <source>
        <dbReference type="Pfam" id="PF25795"/>
    </source>
</evidence>
<dbReference type="GO" id="GO:0005049">
    <property type="term" value="F:nuclear export signal receptor activity"/>
    <property type="evidence" value="ECO:0007669"/>
    <property type="project" value="InterPro"/>
</dbReference>
<dbReference type="InterPro" id="IPR057947">
    <property type="entry name" value="TPR_XPO7/RBP17"/>
</dbReference>
<evidence type="ECO:0000313" key="9">
    <source>
        <dbReference type="EMBL" id="RUS35340.1"/>
    </source>
</evidence>
<keyword evidence="10" id="KW-1185">Reference proteome</keyword>
<sequence length="904" mass="102784">MVDFSTRGVAVAFRDNQLLEIFKTGYNILRELLNRQVPFNKSEQENRMKEMALSLFRNCLTFDFIGTTPDESGEDAGSIQVPSAWKAVFEDGTFLQTIFDCYREFGSPHSAKVMECLVQVASVRRSLFNEEERSKFIVQMMTGIRDILVVSQGMEDPNNYHEFCRMLARFRSTYQLNEIAEKTNYVEWIELVATFSVKGFSAWQWAPNSTQYLLTFWSKMVSALSHARPASASKLETITIELTRAYASSRIASVQPTLEQAMDDPLDNEDALLESLEMLANVARCKYDDSAACVISIFDPIAVQYRELITRATNGGLDANLKKLMAVTEQKLAWLVYIIGAFIGGRTAYLSSDDLDGLDGELTAKALHLMNVNQVWLSQRGPSGGCEKLESAFLFFFQQFRKSYVGDSSQKSSAVYSKLSEAFGLNDQNMVLSLIVQKIVTNLTIWSQDSSIISKSLRLFNDLANGYSSVKQLRKLDTTQYIMQNHGSKQFPFLEGGDNVASRMTYYSALAKVLFAEDSVEREFYEFMKPFEATFVELATLRSIEAFRQDPRILQGIFKDLRGFITPIQSKKNYMAFFDWFYPDRMPVLIHGLQAWGDDRLAITLLKFFAELVHNKSQRLNFEISSPNGILLFRETSKVLTTYGHILLNRPATSISDKYADKYKGISVCFTILTRTLSGRYVNFGVFPLYGDKALDHALEIFFQMMLSIPMGDMMSFPKLTRAFFGLLDVFTNEHMMAMPSMNADVFLYLMRALAEGVKSVDTNICSQACSCIDHLCTFVVQQSEKERPSSHWLLSFLNSSPGILPLLFSTVFNTVLFEDRPIQWSLSRPLLGLMLLNRKLPERREFLHKSLETLMEEVEWTNLSAKNRDRFTQNLAVFRRELNAANVSLIPPAVEYGAGMFGN</sequence>
<keyword evidence="7" id="KW-0539">Nucleus</keyword>
<protein>
    <recommendedName>
        <fullName evidence="8">Exportin-7/Ran-binding protein 17 TPR repeats domain-containing protein</fullName>
    </recommendedName>
</protein>
<dbReference type="InterPro" id="IPR016024">
    <property type="entry name" value="ARM-type_fold"/>
</dbReference>
<dbReference type="PANTHER" id="PTHR12596:SF2">
    <property type="entry name" value="EXPORTIN-7 ISOFORM X1"/>
    <property type="match status" value="1"/>
</dbReference>
<dbReference type="GO" id="GO:0005737">
    <property type="term" value="C:cytoplasm"/>
    <property type="evidence" value="ECO:0007669"/>
    <property type="project" value="UniProtKB-SubCell"/>
</dbReference>
<evidence type="ECO:0000256" key="1">
    <source>
        <dbReference type="ARBA" id="ARBA00004123"/>
    </source>
</evidence>
<evidence type="ECO:0000256" key="6">
    <source>
        <dbReference type="ARBA" id="ARBA00022927"/>
    </source>
</evidence>
<keyword evidence="6" id="KW-0653">Protein transport</keyword>
<dbReference type="SUPFAM" id="SSF48371">
    <property type="entry name" value="ARM repeat"/>
    <property type="match status" value="1"/>
</dbReference>
<evidence type="ECO:0000256" key="7">
    <source>
        <dbReference type="ARBA" id="ARBA00023242"/>
    </source>
</evidence>
<gene>
    <name evidence="9" type="ORF">BC938DRAFT_471836</name>
</gene>
<name>A0A433QZX2_9FUNG</name>
<accession>A0A433QZX2</accession>
<evidence type="ECO:0000256" key="3">
    <source>
        <dbReference type="ARBA" id="ARBA00009466"/>
    </source>
</evidence>
<feature type="domain" description="Exportin-7/Ran-binding protein 17 TPR repeats" evidence="8">
    <location>
        <begin position="255"/>
        <end position="500"/>
    </location>
</feature>
<dbReference type="PANTHER" id="PTHR12596">
    <property type="entry name" value="EXPORTIN 4,7-RELATED"/>
    <property type="match status" value="1"/>
</dbReference>
<comment type="caution">
    <text evidence="9">The sequence shown here is derived from an EMBL/GenBank/DDBJ whole genome shotgun (WGS) entry which is preliminary data.</text>
</comment>
<reference evidence="9 10" key="1">
    <citation type="journal article" date="2018" name="New Phytol.">
        <title>Phylogenomics of Endogonaceae and evolution of mycorrhizas within Mucoromycota.</title>
        <authorList>
            <person name="Chang Y."/>
            <person name="Desiro A."/>
            <person name="Na H."/>
            <person name="Sandor L."/>
            <person name="Lipzen A."/>
            <person name="Clum A."/>
            <person name="Barry K."/>
            <person name="Grigoriev I.V."/>
            <person name="Martin F.M."/>
            <person name="Stajich J.E."/>
            <person name="Smith M.E."/>
            <person name="Bonito G."/>
            <person name="Spatafora J.W."/>
        </authorList>
    </citation>
    <scope>NUCLEOTIDE SEQUENCE [LARGE SCALE GENOMIC DNA]</scope>
    <source>
        <strain evidence="9 10">AD002</strain>
    </source>
</reference>
<evidence type="ECO:0000256" key="2">
    <source>
        <dbReference type="ARBA" id="ARBA00004496"/>
    </source>
</evidence>
<evidence type="ECO:0000313" key="10">
    <source>
        <dbReference type="Proteomes" id="UP000274822"/>
    </source>
</evidence>
<dbReference type="GO" id="GO:0005643">
    <property type="term" value="C:nuclear pore"/>
    <property type="evidence" value="ECO:0007669"/>
    <property type="project" value="TreeGrafter"/>
</dbReference>
<evidence type="ECO:0000256" key="5">
    <source>
        <dbReference type="ARBA" id="ARBA00022490"/>
    </source>
</evidence>
<proteinExistence type="inferred from homology"/>
<organism evidence="9 10">
    <name type="scientific">Jimgerdemannia flammicorona</name>
    <dbReference type="NCBI Taxonomy" id="994334"/>
    <lineage>
        <taxon>Eukaryota</taxon>
        <taxon>Fungi</taxon>
        <taxon>Fungi incertae sedis</taxon>
        <taxon>Mucoromycota</taxon>
        <taxon>Mucoromycotina</taxon>
        <taxon>Endogonomycetes</taxon>
        <taxon>Endogonales</taxon>
        <taxon>Endogonaceae</taxon>
        <taxon>Jimgerdemannia</taxon>
    </lineage>
</organism>
<comment type="subcellular location">
    <subcellularLocation>
        <location evidence="2">Cytoplasm</location>
    </subcellularLocation>
    <subcellularLocation>
        <location evidence="1">Nucleus</location>
    </subcellularLocation>
</comment>
<dbReference type="InterPro" id="IPR044189">
    <property type="entry name" value="XPO4/7-like"/>
</dbReference>
<dbReference type="GO" id="GO:0006611">
    <property type="term" value="P:protein export from nucleus"/>
    <property type="evidence" value="ECO:0007669"/>
    <property type="project" value="TreeGrafter"/>
</dbReference>
<comment type="similarity">
    <text evidence="3">Belongs to the exportin family.</text>
</comment>